<dbReference type="EMBL" id="ABCS01000099">
    <property type="protein sequence ID" value="EDM75217.1"/>
    <property type="molecule type" value="Genomic_DNA"/>
</dbReference>
<keyword evidence="2" id="KW-0808">Transferase</keyword>
<keyword evidence="1" id="KW-0732">Signal</keyword>
<dbReference type="PROSITE" id="PS51257">
    <property type="entry name" value="PROKAR_LIPOPROTEIN"/>
    <property type="match status" value="1"/>
</dbReference>
<name>A6GFX2_9BACT</name>
<feature type="signal peptide" evidence="1">
    <location>
        <begin position="1"/>
        <end position="20"/>
    </location>
</feature>
<accession>A6GFX2</accession>
<proteinExistence type="predicted"/>
<protein>
    <submittedName>
        <fullName evidence="2">Purine nucleoside phosphorylase</fullName>
        <ecNumber evidence="2">2.4.2.1</ecNumber>
    </submittedName>
</protein>
<dbReference type="AlphaFoldDB" id="A6GFX2"/>
<sequence>MIKRLLSPTLLTIAALSLTACPGNTDDIGSGNRPYVDDWEEIAAGPASAVGFLSIGTALTSDNFASRGDVDIEYVEGTDQITIEMQRFGVFKSQDQADEGFEKMWAWAYDQSSPSVPTADMDEVLCWMPETSACYATIYYDGQIQPSRVGANFRVRIPVGWDGDIQVETEDNLADGPDTYPDRSDVRIIGANGNVEVLLDSGNVDIKLDPNLPHYAGCTNSQACEDNFGVEPDPEDPFECSCDTPTNITVENRTGQSSNITIDVSDAASWYTAQLENRGDFSASDDFVCNAAIDCASFADCGIDPDYADIPNEERAEINFPGVNTIEGTGIRLVATSEQCSVVPYVDGPDDFGADTMPEEKRGELNVCVGCL</sequence>
<evidence type="ECO:0000313" key="3">
    <source>
        <dbReference type="Proteomes" id="UP000005801"/>
    </source>
</evidence>
<dbReference type="Proteomes" id="UP000005801">
    <property type="component" value="Unassembled WGS sequence"/>
</dbReference>
<feature type="chain" id="PRO_5002697833" evidence="1">
    <location>
        <begin position="21"/>
        <end position="372"/>
    </location>
</feature>
<gene>
    <name evidence="2" type="ORF">PPSIR1_26141</name>
</gene>
<keyword evidence="2" id="KW-0328">Glycosyltransferase</keyword>
<keyword evidence="3" id="KW-1185">Reference proteome</keyword>
<dbReference type="RefSeq" id="WP_006975612.1">
    <property type="nucleotide sequence ID" value="NZ_ABCS01000099.1"/>
</dbReference>
<evidence type="ECO:0000313" key="2">
    <source>
        <dbReference type="EMBL" id="EDM75217.1"/>
    </source>
</evidence>
<dbReference type="EC" id="2.4.2.1" evidence="2"/>
<dbReference type="GO" id="GO:0004731">
    <property type="term" value="F:purine-nucleoside phosphorylase activity"/>
    <property type="evidence" value="ECO:0007669"/>
    <property type="project" value="UniProtKB-EC"/>
</dbReference>
<organism evidence="2 3">
    <name type="scientific">Plesiocystis pacifica SIR-1</name>
    <dbReference type="NCBI Taxonomy" id="391625"/>
    <lineage>
        <taxon>Bacteria</taxon>
        <taxon>Pseudomonadati</taxon>
        <taxon>Myxococcota</taxon>
        <taxon>Polyangia</taxon>
        <taxon>Nannocystales</taxon>
        <taxon>Nannocystaceae</taxon>
        <taxon>Plesiocystis</taxon>
    </lineage>
</organism>
<evidence type="ECO:0000256" key="1">
    <source>
        <dbReference type="SAM" id="SignalP"/>
    </source>
</evidence>
<reference evidence="2 3" key="1">
    <citation type="submission" date="2007-06" db="EMBL/GenBank/DDBJ databases">
        <authorList>
            <person name="Shimkets L."/>
            <person name="Ferriera S."/>
            <person name="Johnson J."/>
            <person name="Kravitz S."/>
            <person name="Beeson K."/>
            <person name="Sutton G."/>
            <person name="Rogers Y.-H."/>
            <person name="Friedman R."/>
            <person name="Frazier M."/>
            <person name="Venter J.C."/>
        </authorList>
    </citation>
    <scope>NUCLEOTIDE SEQUENCE [LARGE SCALE GENOMIC DNA]</scope>
    <source>
        <strain evidence="2 3">SIR-1</strain>
    </source>
</reference>
<comment type="caution">
    <text evidence="2">The sequence shown here is derived from an EMBL/GenBank/DDBJ whole genome shotgun (WGS) entry which is preliminary data.</text>
</comment>